<proteinExistence type="predicted"/>
<evidence type="ECO:0000313" key="1">
    <source>
        <dbReference type="EMBL" id="KAL3100939.1"/>
    </source>
</evidence>
<evidence type="ECO:0000313" key="2">
    <source>
        <dbReference type="Proteomes" id="UP001620645"/>
    </source>
</evidence>
<name>A0ABD2KDV9_HETSC</name>
<sequence length="128" mass="14988">MYETSFFLATNRELFDQIVKLDNGRAVAKPINLPEMENIAKEGLEVITDLQYLKLTVKARIRMKTRMRKGQTQNSAKGKEILEKEVKWHKEKVAHFVEKEMPETLGQMIHFYVTKLNKDYEKKAAKSN</sequence>
<dbReference type="Proteomes" id="UP001620645">
    <property type="component" value="Unassembled WGS sequence"/>
</dbReference>
<organism evidence="1 2">
    <name type="scientific">Heterodera schachtii</name>
    <name type="common">Sugarbeet cyst nematode worm</name>
    <name type="synonym">Tylenchus schachtii</name>
    <dbReference type="NCBI Taxonomy" id="97005"/>
    <lineage>
        <taxon>Eukaryota</taxon>
        <taxon>Metazoa</taxon>
        <taxon>Ecdysozoa</taxon>
        <taxon>Nematoda</taxon>
        <taxon>Chromadorea</taxon>
        <taxon>Rhabditida</taxon>
        <taxon>Tylenchina</taxon>
        <taxon>Tylenchomorpha</taxon>
        <taxon>Tylenchoidea</taxon>
        <taxon>Heteroderidae</taxon>
        <taxon>Heteroderinae</taxon>
        <taxon>Heterodera</taxon>
    </lineage>
</organism>
<protein>
    <submittedName>
        <fullName evidence="1">Uncharacterized protein</fullName>
    </submittedName>
</protein>
<reference evidence="1 2" key="1">
    <citation type="submission" date="2024-10" db="EMBL/GenBank/DDBJ databases">
        <authorList>
            <person name="Kim D."/>
        </authorList>
    </citation>
    <scope>NUCLEOTIDE SEQUENCE [LARGE SCALE GENOMIC DNA]</scope>
    <source>
        <strain evidence="1">Taebaek</strain>
    </source>
</reference>
<accession>A0ABD2KDV9</accession>
<keyword evidence="2" id="KW-1185">Reference proteome</keyword>
<gene>
    <name evidence="1" type="ORF">niasHS_001399</name>
</gene>
<comment type="caution">
    <text evidence="1">The sequence shown here is derived from an EMBL/GenBank/DDBJ whole genome shotgun (WGS) entry which is preliminary data.</text>
</comment>
<dbReference type="EMBL" id="JBICCN010000027">
    <property type="protein sequence ID" value="KAL3100939.1"/>
    <property type="molecule type" value="Genomic_DNA"/>
</dbReference>
<dbReference type="AlphaFoldDB" id="A0ABD2KDV9"/>